<reference evidence="1" key="2">
    <citation type="submission" date="2012-06" db="EMBL/GenBank/DDBJ databases">
        <authorList>
            <person name="Yu Y."/>
            <person name="Currie J."/>
            <person name="Lomeli R."/>
            <person name="Angelova A."/>
            <person name="Collura K."/>
            <person name="Wissotski M."/>
            <person name="Campos D."/>
            <person name="Kudrna D."/>
            <person name="Golser W."/>
            <person name="Ashely E."/>
            <person name="Descour A."/>
            <person name="Fernandes J."/>
            <person name="Soderlund C."/>
            <person name="Walbot V."/>
        </authorList>
    </citation>
    <scope>NUCLEOTIDE SEQUENCE</scope>
    <source>
        <strain evidence="1">B73</strain>
    </source>
</reference>
<sequence>MVVAHRTCIRDDDESRRMCGLEHLSYGSHTRCVRFLCVMHALLAVAENDQRHAF</sequence>
<dbReference type="EMBL" id="BT055567">
    <property type="protein sequence ID" value="ACL54174.1"/>
    <property type="molecule type" value="mRNA"/>
</dbReference>
<name>B8A1X5_MAIZE</name>
<dbReference type="AlphaFoldDB" id="B8A1X5"/>
<protein>
    <submittedName>
        <fullName evidence="1">Uncharacterized protein</fullName>
    </submittedName>
</protein>
<accession>B8A1X5</accession>
<evidence type="ECO:0000313" key="1">
    <source>
        <dbReference type="EMBL" id="ACL54174.1"/>
    </source>
</evidence>
<reference evidence="1" key="1">
    <citation type="journal article" date="2009" name="PLoS Genet.">
        <title>Sequencing, mapping, and analysis of 27,455 maize full-length cDNAs.</title>
        <authorList>
            <person name="Soderlund C."/>
            <person name="Descour A."/>
            <person name="Kudrna D."/>
            <person name="Bomhoff M."/>
            <person name="Boyd L."/>
            <person name="Currie J."/>
            <person name="Angelova A."/>
            <person name="Collura K."/>
            <person name="Wissotski M."/>
            <person name="Ashley E."/>
            <person name="Morrow D."/>
            <person name="Fernandes J."/>
            <person name="Walbot V."/>
            <person name="Yu Y."/>
        </authorList>
    </citation>
    <scope>NUCLEOTIDE SEQUENCE</scope>
    <source>
        <strain evidence="1">B73</strain>
    </source>
</reference>
<organism evidence="1">
    <name type="scientific">Zea mays</name>
    <name type="common">Maize</name>
    <dbReference type="NCBI Taxonomy" id="4577"/>
    <lineage>
        <taxon>Eukaryota</taxon>
        <taxon>Viridiplantae</taxon>
        <taxon>Streptophyta</taxon>
        <taxon>Embryophyta</taxon>
        <taxon>Tracheophyta</taxon>
        <taxon>Spermatophyta</taxon>
        <taxon>Magnoliopsida</taxon>
        <taxon>Liliopsida</taxon>
        <taxon>Poales</taxon>
        <taxon>Poaceae</taxon>
        <taxon>PACMAD clade</taxon>
        <taxon>Panicoideae</taxon>
        <taxon>Andropogonodae</taxon>
        <taxon>Andropogoneae</taxon>
        <taxon>Tripsacinae</taxon>
        <taxon>Zea</taxon>
    </lineage>
</organism>
<proteinExistence type="evidence at transcript level"/>